<evidence type="ECO:0000256" key="2">
    <source>
        <dbReference type="SAM" id="MobiDB-lite"/>
    </source>
</evidence>
<dbReference type="AlphaFoldDB" id="A0A5C3LK95"/>
<proteinExistence type="predicted"/>
<feature type="coiled-coil region" evidence="1">
    <location>
        <begin position="75"/>
        <end position="123"/>
    </location>
</feature>
<accession>A0A5C3LK95</accession>
<sequence length="256" mass="28783">MDSDASPLSKRMVTELQEAQMKLHDMTYERDYLMKAIQREKEMNAELQDRLAGKSTGYSNAKDGNQTSQASLTDVQVVNLELKELRLRYELLESENLELINANEQHEEDREQLESELAVLKQLTAGGNGAAIQVEHVATEINVSTTNTNAESSADDQAISILANTQNPNISHSNFTAAREILNVTMSGDTPMMQGRIDELLAEMKNLKDERNRLQEENKALQEGAEAIFSESTQGNKLQEQQPQVMLRREKVPLIH</sequence>
<feature type="compositionally biased region" description="Basic and acidic residues" evidence="2">
    <location>
        <begin position="247"/>
        <end position="256"/>
    </location>
</feature>
<evidence type="ECO:0000256" key="1">
    <source>
        <dbReference type="SAM" id="Coils"/>
    </source>
</evidence>
<keyword evidence="1" id="KW-0175">Coiled coil</keyword>
<feature type="compositionally biased region" description="Polar residues" evidence="2">
    <location>
        <begin position="230"/>
        <end position="244"/>
    </location>
</feature>
<dbReference type="Proteomes" id="UP000307440">
    <property type="component" value="Unassembled WGS sequence"/>
</dbReference>
<protein>
    <recommendedName>
        <fullName evidence="5">NUDE domain-containing protein</fullName>
    </recommendedName>
</protein>
<evidence type="ECO:0008006" key="5">
    <source>
        <dbReference type="Google" id="ProtNLM"/>
    </source>
</evidence>
<dbReference type="EMBL" id="ML210151">
    <property type="protein sequence ID" value="TFK29071.1"/>
    <property type="molecule type" value="Genomic_DNA"/>
</dbReference>
<feature type="region of interest" description="Disordered" evidence="2">
    <location>
        <begin position="228"/>
        <end position="256"/>
    </location>
</feature>
<reference evidence="3 4" key="1">
    <citation type="journal article" date="2019" name="Nat. Ecol. Evol.">
        <title>Megaphylogeny resolves global patterns of mushroom evolution.</title>
        <authorList>
            <person name="Varga T."/>
            <person name="Krizsan K."/>
            <person name="Foldi C."/>
            <person name="Dima B."/>
            <person name="Sanchez-Garcia M."/>
            <person name="Sanchez-Ramirez S."/>
            <person name="Szollosi G.J."/>
            <person name="Szarkandi J.G."/>
            <person name="Papp V."/>
            <person name="Albert L."/>
            <person name="Andreopoulos W."/>
            <person name="Angelini C."/>
            <person name="Antonin V."/>
            <person name="Barry K.W."/>
            <person name="Bougher N.L."/>
            <person name="Buchanan P."/>
            <person name="Buyck B."/>
            <person name="Bense V."/>
            <person name="Catcheside P."/>
            <person name="Chovatia M."/>
            <person name="Cooper J."/>
            <person name="Damon W."/>
            <person name="Desjardin D."/>
            <person name="Finy P."/>
            <person name="Geml J."/>
            <person name="Haridas S."/>
            <person name="Hughes K."/>
            <person name="Justo A."/>
            <person name="Karasinski D."/>
            <person name="Kautmanova I."/>
            <person name="Kiss B."/>
            <person name="Kocsube S."/>
            <person name="Kotiranta H."/>
            <person name="LaButti K.M."/>
            <person name="Lechner B.E."/>
            <person name="Liimatainen K."/>
            <person name="Lipzen A."/>
            <person name="Lukacs Z."/>
            <person name="Mihaltcheva S."/>
            <person name="Morgado L.N."/>
            <person name="Niskanen T."/>
            <person name="Noordeloos M.E."/>
            <person name="Ohm R.A."/>
            <person name="Ortiz-Santana B."/>
            <person name="Ovrebo C."/>
            <person name="Racz N."/>
            <person name="Riley R."/>
            <person name="Savchenko A."/>
            <person name="Shiryaev A."/>
            <person name="Soop K."/>
            <person name="Spirin V."/>
            <person name="Szebenyi C."/>
            <person name="Tomsovsky M."/>
            <person name="Tulloss R.E."/>
            <person name="Uehling J."/>
            <person name="Grigoriev I.V."/>
            <person name="Vagvolgyi C."/>
            <person name="Papp T."/>
            <person name="Martin F.M."/>
            <person name="Miettinen O."/>
            <person name="Hibbett D.S."/>
            <person name="Nagy L.G."/>
        </authorList>
    </citation>
    <scope>NUCLEOTIDE SEQUENCE [LARGE SCALE GENOMIC DNA]</scope>
    <source>
        <strain evidence="3 4">CBS 121175</strain>
    </source>
</reference>
<organism evidence="3 4">
    <name type="scientific">Coprinopsis marcescibilis</name>
    <name type="common">Agaric fungus</name>
    <name type="synonym">Psathyrella marcescibilis</name>
    <dbReference type="NCBI Taxonomy" id="230819"/>
    <lineage>
        <taxon>Eukaryota</taxon>
        <taxon>Fungi</taxon>
        <taxon>Dikarya</taxon>
        <taxon>Basidiomycota</taxon>
        <taxon>Agaricomycotina</taxon>
        <taxon>Agaricomycetes</taxon>
        <taxon>Agaricomycetidae</taxon>
        <taxon>Agaricales</taxon>
        <taxon>Agaricineae</taxon>
        <taxon>Psathyrellaceae</taxon>
        <taxon>Coprinopsis</taxon>
    </lineage>
</organism>
<evidence type="ECO:0000313" key="4">
    <source>
        <dbReference type="Proteomes" id="UP000307440"/>
    </source>
</evidence>
<evidence type="ECO:0000313" key="3">
    <source>
        <dbReference type="EMBL" id="TFK29071.1"/>
    </source>
</evidence>
<keyword evidence="4" id="KW-1185">Reference proteome</keyword>
<gene>
    <name evidence="3" type="ORF">FA15DRAFT_700353</name>
</gene>
<name>A0A5C3LK95_COPMA</name>